<organism evidence="2">
    <name type="scientific">Escherichia coli</name>
    <dbReference type="NCBI Taxonomy" id="562"/>
    <lineage>
        <taxon>Bacteria</taxon>
        <taxon>Pseudomonadati</taxon>
        <taxon>Pseudomonadota</taxon>
        <taxon>Gammaproteobacteria</taxon>
        <taxon>Enterobacterales</taxon>
        <taxon>Enterobacteriaceae</taxon>
        <taxon>Escherichia</taxon>
    </lineage>
</organism>
<feature type="transmembrane region" description="Helical" evidence="1">
    <location>
        <begin position="181"/>
        <end position="202"/>
    </location>
</feature>
<dbReference type="Pfam" id="PF06643">
    <property type="entry name" value="DUF1158"/>
    <property type="match status" value="1"/>
</dbReference>
<evidence type="ECO:0000313" key="3">
    <source>
        <dbReference type="EMBL" id="BCG39384.1"/>
    </source>
</evidence>
<reference evidence="2" key="1">
    <citation type="journal article" date="2015" name="Front. Microbiol.">
        <title>Prevalence of extended-spectrum cephalosporin-resistant in a farrowing farm: ST1121 clone harboring IncHI2 plasmid contributes to the dissemination of.</title>
        <authorList>
            <person name="Deng H."/>
            <person name="Si H.B."/>
            <person name="Zeng S.Y."/>
            <person name="Sun J."/>
            <person name="Fang L.X."/>
            <person name="Yang R.S."/>
            <person name="Liu Y.H."/>
            <person name="Liao X.P."/>
        </authorList>
    </citation>
    <scope>NUCLEOTIDE SEQUENCE</scope>
    <source>
        <strain evidence="2">EC5207</strain>
        <plasmid evidence="2">pEC5207</plasmid>
    </source>
</reference>
<sequence length="249" mass="29732">MNPFKGRHFQRDIILWAVRWYCKYGISYRELQEMLAERGVNVDHSTIYRWVQRYAPEMEKRLRWYWRNPSDLCPWHMDEKPNQRPKGLHLDKLETLNIFGVRASYMAAFKDYLKEEGITPSDEIIELDFPTQPNLPTKKLKTLALKDGYKDNQKLGFKRTHYPWLYEIPAEFDGKIKTPGILLLALLSCLLLPAPSLGLTLAQKLVETFHMMDLNQLYTVLFCLWFLALGAIEYLVLRWVWRRWFSLER</sequence>
<evidence type="ECO:0000313" key="2">
    <source>
        <dbReference type="EMBL" id="ALF34670.1"/>
    </source>
</evidence>
<dbReference type="EMBL" id="AP023198">
    <property type="protein sequence ID" value="BCG39384.1"/>
    <property type="molecule type" value="Genomic_DNA"/>
</dbReference>
<accession>A0A0N9DXQ5</accession>
<evidence type="ECO:0000313" key="4">
    <source>
        <dbReference type="Proteomes" id="UP000509260"/>
    </source>
</evidence>
<reference evidence="3 4" key="2">
    <citation type="submission" date="2020-06" db="EMBL/GenBank/DDBJ databases">
        <title>Whole-genome sequencing of blaNDM-5 positive Escherichia coli isolated from a Japanese patient with no history of travel abroad.</title>
        <authorList>
            <person name="Ito Y."/>
            <person name="Aoki K."/>
            <person name="Nakayama N."/>
            <person name="Ohtsuka M."/>
            <person name="Ota M."/>
            <person name="Kaneko N."/>
            <person name="Yoshida M."/>
            <person name="Ishii Y."/>
            <person name="Tateda K."/>
            <person name="Matsuse H."/>
        </authorList>
    </citation>
    <scope>NUCLEOTIDE SEQUENCE [LARGE SCALE GENOMIC DNA]</scope>
    <source>
        <strain evidence="3 4">TUM18780</strain>
        <plasmid evidence="3">pMTY18780-1_lncHI2</plasmid>
        <plasmid evidence="4">pmty18780-1_lnchi2 dna</plasmid>
    </source>
</reference>
<feature type="transmembrane region" description="Helical" evidence="1">
    <location>
        <begin position="217"/>
        <end position="241"/>
    </location>
</feature>
<dbReference type="EMBL" id="KT347600">
    <property type="protein sequence ID" value="ALF34670.1"/>
    <property type="molecule type" value="Genomic_DNA"/>
</dbReference>
<dbReference type="PANTHER" id="PTHR35528">
    <property type="entry name" value="BLL1675 PROTEIN"/>
    <property type="match status" value="1"/>
</dbReference>
<keyword evidence="1" id="KW-1133">Transmembrane helix</keyword>
<proteinExistence type="predicted"/>
<dbReference type="InterPro" id="IPR052183">
    <property type="entry name" value="IS_Transposase"/>
</dbReference>
<geneLocation type="plasmid" evidence="3">
    <name>pMTY18780-1_lncHI2</name>
</geneLocation>
<keyword evidence="2" id="KW-0614">Plasmid</keyword>
<protein>
    <submittedName>
        <fullName evidence="2">Inner membrane protein</fullName>
    </submittedName>
</protein>
<gene>
    <name evidence="3" type="ORF">TUM18780_45460</name>
</gene>
<dbReference type="PANTHER" id="PTHR35528:SF3">
    <property type="entry name" value="BLL1675 PROTEIN"/>
    <property type="match status" value="1"/>
</dbReference>
<dbReference type="InterPro" id="IPR010590">
    <property type="entry name" value="DUF1158"/>
</dbReference>
<geneLocation type="plasmid" evidence="4">
    <name>pmty18780-1_lnchi2 dna</name>
</geneLocation>
<geneLocation type="plasmid" evidence="2">
    <name>pEC5207</name>
</geneLocation>
<evidence type="ECO:0000256" key="1">
    <source>
        <dbReference type="SAM" id="Phobius"/>
    </source>
</evidence>
<dbReference type="AlphaFoldDB" id="A0A0N9DXQ5"/>
<dbReference type="Proteomes" id="UP000509260">
    <property type="component" value="Plasmid pMTY18780-1_lncHI2"/>
</dbReference>
<name>A0A0N9DXQ5_ECOLX</name>
<keyword evidence="1" id="KW-0472">Membrane</keyword>
<keyword evidence="1" id="KW-0812">Transmembrane</keyword>